<sequence>MEGINRNITKWLREVGSDQNVRGKAIAAGELKTSIDLKNAVKLNLMEEKCVGV</sequence>
<accession>A0ABS8S7V1</accession>
<protein>
    <submittedName>
        <fullName evidence="1">Uncharacterized protein</fullName>
    </submittedName>
</protein>
<keyword evidence="2" id="KW-1185">Reference proteome</keyword>
<dbReference type="EMBL" id="JACEIK010000322">
    <property type="protein sequence ID" value="MCD7454907.1"/>
    <property type="molecule type" value="Genomic_DNA"/>
</dbReference>
<feature type="non-terminal residue" evidence="1">
    <location>
        <position position="53"/>
    </location>
</feature>
<comment type="caution">
    <text evidence="1">The sequence shown here is derived from an EMBL/GenBank/DDBJ whole genome shotgun (WGS) entry which is preliminary data.</text>
</comment>
<organism evidence="1 2">
    <name type="scientific">Datura stramonium</name>
    <name type="common">Jimsonweed</name>
    <name type="synonym">Common thornapple</name>
    <dbReference type="NCBI Taxonomy" id="4076"/>
    <lineage>
        <taxon>Eukaryota</taxon>
        <taxon>Viridiplantae</taxon>
        <taxon>Streptophyta</taxon>
        <taxon>Embryophyta</taxon>
        <taxon>Tracheophyta</taxon>
        <taxon>Spermatophyta</taxon>
        <taxon>Magnoliopsida</taxon>
        <taxon>eudicotyledons</taxon>
        <taxon>Gunneridae</taxon>
        <taxon>Pentapetalae</taxon>
        <taxon>asterids</taxon>
        <taxon>lamiids</taxon>
        <taxon>Solanales</taxon>
        <taxon>Solanaceae</taxon>
        <taxon>Solanoideae</taxon>
        <taxon>Datureae</taxon>
        <taxon>Datura</taxon>
    </lineage>
</organism>
<name>A0ABS8S7V1_DATST</name>
<gene>
    <name evidence="1" type="ORF">HAX54_026502</name>
</gene>
<evidence type="ECO:0000313" key="2">
    <source>
        <dbReference type="Proteomes" id="UP000823775"/>
    </source>
</evidence>
<reference evidence="1 2" key="1">
    <citation type="journal article" date="2021" name="BMC Genomics">
        <title>Datura genome reveals duplications of psychoactive alkaloid biosynthetic genes and high mutation rate following tissue culture.</title>
        <authorList>
            <person name="Rajewski A."/>
            <person name="Carter-House D."/>
            <person name="Stajich J."/>
            <person name="Litt A."/>
        </authorList>
    </citation>
    <scope>NUCLEOTIDE SEQUENCE [LARGE SCALE GENOMIC DNA]</scope>
    <source>
        <strain evidence="1">AR-01</strain>
    </source>
</reference>
<dbReference type="Proteomes" id="UP000823775">
    <property type="component" value="Unassembled WGS sequence"/>
</dbReference>
<proteinExistence type="predicted"/>
<evidence type="ECO:0000313" key="1">
    <source>
        <dbReference type="EMBL" id="MCD7454907.1"/>
    </source>
</evidence>